<name>A0A7R6STG7_9GAMM</name>
<dbReference type="Gene3D" id="1.10.10.410">
    <property type="match status" value="1"/>
</dbReference>
<sequence>MEWEAVIGLEIHAQLATKSKIFSGASTAFGAEPNTQACAVDLALPGTLPVFNAEALRMAVMFGVAIEAEIGHTSVFDRKNYFYPDLPKGYQTSQLFHPIVGIGHIDIELEDGSTKRIGVTRAHLEEDAGKSLHEEFPSMTGIDLNRAGTPLLEIVSEPDMRSAEEAVAYVKKIHAIVTNLGICDGNMAEGSFRCDCNVSVRPKGEEKLGNRTESKNINSFRFIEKAIKGEIIRQIDLIEDGHTITQETRLYDANKDETRSMRSKEEANDYRYFPCPDLLPIVIDDEYVEQIRNCLPELPDARKARFLEQFKLSDYDAMVLSAYRELGGYFETVANTAGDAKLAANWVMGELSKHLNQNDTDITASPVTAEMLGGLLLRIKDNTITGKIAKQVFESMWAGDGNADEVIEAKGLKQVTDTGAIESMVDDVIGANQPQVDQYVNAEPEKRGKMIGFFMGKVMQASQGKANPGQVQGLLKQKLDSLANS</sequence>
<dbReference type="Pfam" id="PF02934">
    <property type="entry name" value="GatB_N"/>
    <property type="match status" value="1"/>
</dbReference>
<dbReference type="RefSeq" id="WP_019619888.1">
    <property type="nucleotide sequence ID" value="NZ_AP014545.1"/>
</dbReference>
<gene>
    <name evidence="11 13" type="primary">gatB</name>
    <name evidence="13" type="ORF">AMJAP_2709</name>
</gene>
<dbReference type="SUPFAM" id="SSF89095">
    <property type="entry name" value="GatB/YqeY motif"/>
    <property type="match status" value="1"/>
</dbReference>
<dbReference type="Pfam" id="PF02637">
    <property type="entry name" value="GatB_Yqey"/>
    <property type="match status" value="1"/>
</dbReference>
<dbReference type="EC" id="6.3.5.-" evidence="11"/>
<dbReference type="GO" id="GO:0016740">
    <property type="term" value="F:transferase activity"/>
    <property type="evidence" value="ECO:0007669"/>
    <property type="project" value="UniProtKB-KW"/>
</dbReference>
<evidence type="ECO:0000256" key="8">
    <source>
        <dbReference type="ARBA" id="ARBA00024799"/>
    </source>
</evidence>
<evidence type="ECO:0000256" key="4">
    <source>
        <dbReference type="ARBA" id="ARBA00022598"/>
    </source>
</evidence>
<dbReference type="GO" id="GO:0070681">
    <property type="term" value="P:glutaminyl-tRNAGln biosynthesis via transamidation"/>
    <property type="evidence" value="ECO:0007669"/>
    <property type="project" value="TreeGrafter"/>
</dbReference>
<dbReference type="InterPro" id="IPR014746">
    <property type="entry name" value="Gln_synth/guanido_kin_cat_dom"/>
</dbReference>
<dbReference type="InterPro" id="IPR017959">
    <property type="entry name" value="Asn/Gln-tRNA_amidoTrfase_suB/E"/>
</dbReference>
<keyword evidence="13" id="KW-0808">Transferase</keyword>
<dbReference type="SMART" id="SM00845">
    <property type="entry name" value="GatB_Yqey"/>
    <property type="match status" value="1"/>
</dbReference>
<dbReference type="SUPFAM" id="SSF55931">
    <property type="entry name" value="Glutamine synthetase/guanido kinase"/>
    <property type="match status" value="1"/>
</dbReference>
<dbReference type="InterPro" id="IPR017958">
    <property type="entry name" value="Gln-tRNA_amidoTrfase_suB_CS"/>
</dbReference>
<dbReference type="InterPro" id="IPR004413">
    <property type="entry name" value="GatB"/>
</dbReference>
<dbReference type="FunFam" id="1.10.150.380:FF:000001">
    <property type="entry name" value="Aspartyl/glutamyl-tRNA(Asn/Gln) amidotransferase subunit B"/>
    <property type="match status" value="1"/>
</dbReference>
<dbReference type="PROSITE" id="PS01234">
    <property type="entry name" value="GATB"/>
    <property type="match status" value="1"/>
</dbReference>
<dbReference type="EMBL" id="AP014545">
    <property type="protein sequence ID" value="BBB27295.1"/>
    <property type="molecule type" value="Genomic_DNA"/>
</dbReference>
<dbReference type="InterPro" id="IPR018027">
    <property type="entry name" value="Asn/Gln_amidotransferase"/>
</dbReference>
<comment type="similarity">
    <text evidence="1 11">Belongs to the GatB/GatE family. GatB subfamily.</text>
</comment>
<accession>A0A7R6STG7</accession>
<evidence type="ECO:0000313" key="13">
    <source>
        <dbReference type="EMBL" id="BBB27295.1"/>
    </source>
</evidence>
<dbReference type="PANTHER" id="PTHR11659:SF0">
    <property type="entry name" value="GLUTAMYL-TRNA(GLN) AMIDOTRANSFERASE SUBUNIT B, MITOCHONDRIAL"/>
    <property type="match status" value="1"/>
</dbReference>
<dbReference type="NCBIfam" id="NF004012">
    <property type="entry name" value="PRK05477.1-2"/>
    <property type="match status" value="1"/>
</dbReference>
<evidence type="ECO:0000313" key="14">
    <source>
        <dbReference type="Proteomes" id="UP000595663"/>
    </source>
</evidence>
<evidence type="ECO:0000256" key="9">
    <source>
        <dbReference type="ARBA" id="ARBA00047380"/>
    </source>
</evidence>
<dbReference type="NCBIfam" id="NF004014">
    <property type="entry name" value="PRK05477.1-4"/>
    <property type="match status" value="1"/>
</dbReference>
<dbReference type="InterPro" id="IPR003789">
    <property type="entry name" value="Asn/Gln_tRNA_amidoTrase-B-like"/>
</dbReference>
<evidence type="ECO:0000256" key="1">
    <source>
        <dbReference type="ARBA" id="ARBA00005306"/>
    </source>
</evidence>
<keyword evidence="5 11" id="KW-0547">Nucleotide-binding</keyword>
<evidence type="ECO:0000256" key="3">
    <source>
        <dbReference type="ARBA" id="ARBA00016923"/>
    </source>
</evidence>
<dbReference type="FunFam" id="1.10.10.410:FF:000001">
    <property type="entry name" value="Aspartyl/glutamyl-tRNA(Asn/Gln) amidotransferase subunit B"/>
    <property type="match status" value="1"/>
</dbReference>
<keyword evidence="14" id="KW-1185">Reference proteome</keyword>
<evidence type="ECO:0000256" key="6">
    <source>
        <dbReference type="ARBA" id="ARBA00022840"/>
    </source>
</evidence>
<dbReference type="NCBIfam" id="NF004015">
    <property type="entry name" value="PRK05477.1-5"/>
    <property type="match status" value="1"/>
</dbReference>
<comment type="catalytic activity">
    <reaction evidence="10 11">
        <text>L-glutamyl-tRNA(Gln) + L-glutamine + ATP + H2O = L-glutaminyl-tRNA(Gln) + L-glutamate + ADP + phosphate + H(+)</text>
        <dbReference type="Rhea" id="RHEA:17521"/>
        <dbReference type="Rhea" id="RHEA-COMP:9681"/>
        <dbReference type="Rhea" id="RHEA-COMP:9684"/>
        <dbReference type="ChEBI" id="CHEBI:15377"/>
        <dbReference type="ChEBI" id="CHEBI:15378"/>
        <dbReference type="ChEBI" id="CHEBI:29985"/>
        <dbReference type="ChEBI" id="CHEBI:30616"/>
        <dbReference type="ChEBI" id="CHEBI:43474"/>
        <dbReference type="ChEBI" id="CHEBI:58359"/>
        <dbReference type="ChEBI" id="CHEBI:78520"/>
        <dbReference type="ChEBI" id="CHEBI:78521"/>
        <dbReference type="ChEBI" id="CHEBI:456216"/>
    </reaction>
</comment>
<keyword evidence="7 11" id="KW-0648">Protein biosynthesis</keyword>
<keyword evidence="4 11" id="KW-0436">Ligase</keyword>
<evidence type="ECO:0000256" key="7">
    <source>
        <dbReference type="ARBA" id="ARBA00022917"/>
    </source>
</evidence>
<reference evidence="13 14" key="1">
    <citation type="journal article" date="2008" name="Int. J. Syst. Evol. Microbiol.">
        <title>Amphritea japonica sp. nov. and Amphritea balenae sp. nov., isolated from the sediment adjacent to sperm whale carcasses off Kagoshima, Japan.</title>
        <authorList>
            <person name="Miyazaki M."/>
            <person name="Nogi Y."/>
            <person name="Fujiwara Y."/>
            <person name="Kawato M."/>
            <person name="Nagahama T."/>
            <person name="Kubokawa K."/>
            <person name="Horikoshi K."/>
        </authorList>
    </citation>
    <scope>NUCLEOTIDE SEQUENCE [LARGE SCALE GENOMIC DNA]</scope>
    <source>
        <strain evidence="13 14">ATCC BAA-1530</strain>
    </source>
</reference>
<dbReference type="Gene3D" id="1.10.150.380">
    <property type="entry name" value="GatB domain, N-terminal subdomain"/>
    <property type="match status" value="1"/>
</dbReference>
<dbReference type="NCBIfam" id="TIGR00133">
    <property type="entry name" value="gatB"/>
    <property type="match status" value="1"/>
</dbReference>
<protein>
    <recommendedName>
        <fullName evidence="3 11">Aspartyl/glutamyl-tRNA(Asn/Gln) amidotransferase subunit B</fullName>
        <shortName evidence="11">Asp/Glu-ADT subunit B</shortName>
        <ecNumber evidence="11">6.3.5.-</ecNumber>
    </recommendedName>
</protein>
<comment type="function">
    <text evidence="8 11">Allows the formation of correctly charged Asn-tRNA(Asn) or Gln-tRNA(Gln) through the transamidation of misacylated Asp-tRNA(Asn) or Glu-tRNA(Gln) in organisms which lack either or both of asparaginyl-tRNA or glutaminyl-tRNA synthetases. The reaction takes place in the presence of glutamine and ATP through an activated phospho-Asp-tRNA(Asn) or phospho-Glu-tRNA(Gln).</text>
</comment>
<dbReference type="GO" id="GO:0005524">
    <property type="term" value="F:ATP binding"/>
    <property type="evidence" value="ECO:0007669"/>
    <property type="project" value="UniProtKB-KW"/>
</dbReference>
<dbReference type="InterPro" id="IPR006075">
    <property type="entry name" value="Asn/Gln-tRNA_Trfase_suB/E_cat"/>
</dbReference>
<comment type="catalytic activity">
    <reaction evidence="9 11">
        <text>L-aspartyl-tRNA(Asn) + L-glutamine + ATP + H2O = L-asparaginyl-tRNA(Asn) + L-glutamate + ADP + phosphate + 2 H(+)</text>
        <dbReference type="Rhea" id="RHEA:14513"/>
        <dbReference type="Rhea" id="RHEA-COMP:9674"/>
        <dbReference type="Rhea" id="RHEA-COMP:9677"/>
        <dbReference type="ChEBI" id="CHEBI:15377"/>
        <dbReference type="ChEBI" id="CHEBI:15378"/>
        <dbReference type="ChEBI" id="CHEBI:29985"/>
        <dbReference type="ChEBI" id="CHEBI:30616"/>
        <dbReference type="ChEBI" id="CHEBI:43474"/>
        <dbReference type="ChEBI" id="CHEBI:58359"/>
        <dbReference type="ChEBI" id="CHEBI:78515"/>
        <dbReference type="ChEBI" id="CHEBI:78516"/>
        <dbReference type="ChEBI" id="CHEBI:456216"/>
    </reaction>
</comment>
<feature type="domain" description="Asn/Gln amidotransferase" evidence="12">
    <location>
        <begin position="328"/>
        <end position="479"/>
    </location>
</feature>
<dbReference type="PANTHER" id="PTHR11659">
    <property type="entry name" value="GLUTAMYL-TRNA GLN AMIDOTRANSFERASE SUBUNIT B MITOCHONDRIAL AND PROKARYOTIC PET112-RELATED"/>
    <property type="match status" value="1"/>
</dbReference>
<dbReference type="InterPro" id="IPR023168">
    <property type="entry name" value="GatB_Yqey_C_2"/>
</dbReference>
<comment type="subunit">
    <text evidence="2 11">Heterotrimer of A, B and C subunits.</text>
</comment>
<evidence type="ECO:0000256" key="5">
    <source>
        <dbReference type="ARBA" id="ARBA00022741"/>
    </source>
</evidence>
<evidence type="ECO:0000256" key="10">
    <source>
        <dbReference type="ARBA" id="ARBA00047913"/>
    </source>
</evidence>
<dbReference type="InterPro" id="IPR042114">
    <property type="entry name" value="GatB_C_1"/>
</dbReference>
<evidence type="ECO:0000259" key="12">
    <source>
        <dbReference type="SMART" id="SM00845"/>
    </source>
</evidence>
<dbReference type="Proteomes" id="UP000595663">
    <property type="component" value="Chromosome"/>
</dbReference>
<dbReference type="GO" id="GO:0006412">
    <property type="term" value="P:translation"/>
    <property type="evidence" value="ECO:0007669"/>
    <property type="project" value="UniProtKB-UniRule"/>
</dbReference>
<dbReference type="HAMAP" id="MF_00121">
    <property type="entry name" value="GatB"/>
    <property type="match status" value="1"/>
</dbReference>
<dbReference type="AlphaFoldDB" id="A0A7R6STG7"/>
<keyword evidence="6 11" id="KW-0067">ATP-binding</keyword>
<dbReference type="GO" id="GO:0050567">
    <property type="term" value="F:glutaminyl-tRNA synthase (glutamine-hydrolyzing) activity"/>
    <property type="evidence" value="ECO:0007669"/>
    <property type="project" value="UniProtKB-UniRule"/>
</dbReference>
<dbReference type="KEGG" id="ajp:AMJAP_2709"/>
<evidence type="ECO:0000256" key="11">
    <source>
        <dbReference type="HAMAP-Rule" id="MF_00121"/>
    </source>
</evidence>
<evidence type="ECO:0000256" key="2">
    <source>
        <dbReference type="ARBA" id="ARBA00011123"/>
    </source>
</evidence>
<organism evidence="13 14">
    <name type="scientific">Amphritea japonica ATCC BAA-1530</name>
    <dbReference type="NCBI Taxonomy" id="1278309"/>
    <lineage>
        <taxon>Bacteria</taxon>
        <taxon>Pseudomonadati</taxon>
        <taxon>Pseudomonadota</taxon>
        <taxon>Gammaproteobacteria</taxon>
        <taxon>Oceanospirillales</taxon>
        <taxon>Oceanospirillaceae</taxon>
        <taxon>Amphritea</taxon>
    </lineage>
</organism>
<proteinExistence type="inferred from homology"/>
<dbReference type="OrthoDB" id="9804078at2"/>